<accession>A0A0D9VEC1</accession>
<dbReference type="EnsemblPlants" id="LPERR02G09130.1">
    <property type="protein sequence ID" value="LPERR02G09130.1"/>
    <property type="gene ID" value="LPERR02G09130"/>
</dbReference>
<dbReference type="HOGENOM" id="CLU_2761429_0_0_1"/>
<name>A0A0D9VEC1_9ORYZ</name>
<proteinExistence type="predicted"/>
<evidence type="ECO:0000313" key="3">
    <source>
        <dbReference type="Proteomes" id="UP000032180"/>
    </source>
</evidence>
<feature type="compositionally biased region" description="Basic and acidic residues" evidence="1">
    <location>
        <begin position="43"/>
        <end position="70"/>
    </location>
</feature>
<dbReference type="AlphaFoldDB" id="A0A0D9VEC1"/>
<dbReference type="Gramene" id="LPERR02G09130.1">
    <property type="protein sequence ID" value="LPERR02G09130.1"/>
    <property type="gene ID" value="LPERR02G09130"/>
</dbReference>
<evidence type="ECO:0000313" key="2">
    <source>
        <dbReference type="EnsemblPlants" id="LPERR02G09130.1"/>
    </source>
</evidence>
<reference evidence="3" key="2">
    <citation type="submission" date="2013-12" db="EMBL/GenBank/DDBJ databases">
        <authorList>
            <person name="Yu Y."/>
            <person name="Lee S."/>
            <person name="de Baynast K."/>
            <person name="Wissotski M."/>
            <person name="Liu L."/>
            <person name="Talag J."/>
            <person name="Goicoechea J."/>
            <person name="Angelova A."/>
            <person name="Jetty R."/>
            <person name="Kudrna D."/>
            <person name="Golser W."/>
            <person name="Rivera L."/>
            <person name="Zhang J."/>
            <person name="Wing R."/>
        </authorList>
    </citation>
    <scope>NUCLEOTIDE SEQUENCE</scope>
</reference>
<sequence length="70" mass="7568">MMLLETCDLGEMVCGVDGGVSGGYGGSILFVDRNEVARNTGRKTIESKEADGQMSKDHRTRETREESGEA</sequence>
<reference evidence="2 3" key="1">
    <citation type="submission" date="2012-08" db="EMBL/GenBank/DDBJ databases">
        <title>Oryza genome evolution.</title>
        <authorList>
            <person name="Wing R.A."/>
        </authorList>
    </citation>
    <scope>NUCLEOTIDE SEQUENCE</scope>
</reference>
<reference evidence="2" key="3">
    <citation type="submission" date="2015-04" db="UniProtKB">
        <authorList>
            <consortium name="EnsemblPlants"/>
        </authorList>
    </citation>
    <scope>IDENTIFICATION</scope>
</reference>
<dbReference type="Proteomes" id="UP000032180">
    <property type="component" value="Chromosome 2"/>
</dbReference>
<protein>
    <submittedName>
        <fullName evidence="2">Uncharacterized protein</fullName>
    </submittedName>
</protein>
<feature type="region of interest" description="Disordered" evidence="1">
    <location>
        <begin position="40"/>
        <end position="70"/>
    </location>
</feature>
<organism evidence="2 3">
    <name type="scientific">Leersia perrieri</name>
    <dbReference type="NCBI Taxonomy" id="77586"/>
    <lineage>
        <taxon>Eukaryota</taxon>
        <taxon>Viridiplantae</taxon>
        <taxon>Streptophyta</taxon>
        <taxon>Embryophyta</taxon>
        <taxon>Tracheophyta</taxon>
        <taxon>Spermatophyta</taxon>
        <taxon>Magnoliopsida</taxon>
        <taxon>Liliopsida</taxon>
        <taxon>Poales</taxon>
        <taxon>Poaceae</taxon>
        <taxon>BOP clade</taxon>
        <taxon>Oryzoideae</taxon>
        <taxon>Oryzeae</taxon>
        <taxon>Oryzinae</taxon>
        <taxon>Leersia</taxon>
    </lineage>
</organism>
<evidence type="ECO:0000256" key="1">
    <source>
        <dbReference type="SAM" id="MobiDB-lite"/>
    </source>
</evidence>
<keyword evidence="3" id="KW-1185">Reference proteome</keyword>